<keyword evidence="1" id="KW-1133">Transmembrane helix</keyword>
<feature type="transmembrane region" description="Helical" evidence="1">
    <location>
        <begin position="7"/>
        <end position="26"/>
    </location>
</feature>
<dbReference type="Proteomes" id="UP001058364">
    <property type="component" value="Chromosome"/>
</dbReference>
<accession>A0ABY5TXQ4</accession>
<gene>
    <name evidence="2" type="ORF">NX772_02805</name>
</gene>
<organism evidence="2 3">
    <name type="scientific">Mesomycoplasma molare</name>
    <dbReference type="NCBI Taxonomy" id="171288"/>
    <lineage>
        <taxon>Bacteria</taxon>
        <taxon>Bacillati</taxon>
        <taxon>Mycoplasmatota</taxon>
        <taxon>Mycoplasmoidales</taxon>
        <taxon>Metamycoplasmataceae</taxon>
        <taxon>Mesomycoplasma</taxon>
    </lineage>
</organism>
<keyword evidence="3" id="KW-1185">Reference proteome</keyword>
<keyword evidence="1" id="KW-0472">Membrane</keyword>
<evidence type="ECO:0000313" key="2">
    <source>
        <dbReference type="EMBL" id="UWD34013.1"/>
    </source>
</evidence>
<feature type="transmembrane region" description="Helical" evidence="1">
    <location>
        <begin position="140"/>
        <end position="160"/>
    </location>
</feature>
<evidence type="ECO:0000313" key="3">
    <source>
        <dbReference type="Proteomes" id="UP001058364"/>
    </source>
</evidence>
<keyword evidence="1" id="KW-0812">Transmembrane</keyword>
<evidence type="ECO:0000256" key="1">
    <source>
        <dbReference type="SAM" id="Phobius"/>
    </source>
</evidence>
<dbReference type="EMBL" id="CP103423">
    <property type="protein sequence ID" value="UWD34013.1"/>
    <property type="molecule type" value="Genomic_DNA"/>
</dbReference>
<sequence length="226" mass="27742">MIKFNILGIFFFVLLLLFQIFIFFIYKVNLRIKYQKFHLISKEKPLEIIKNDIQKKEKNKTFNISLKENYFHKKIDYKKNIFYVNEEFLNDTIFSFVNLIFLKFYLEETSEKKEKINLVFKIVFLISITTFIVLMTLNLIYYSISFISIAIIIIITDLIINHRVQKNIYIKTKNYFIEKYNDQYLNFIFSYLKYKKFDVLNKYSTFYIEVFKQLILSFKNWGLNER</sequence>
<name>A0ABY5TXQ4_9BACT</name>
<feature type="transmembrane region" description="Helical" evidence="1">
    <location>
        <begin position="118"/>
        <end position="134"/>
    </location>
</feature>
<proteinExistence type="predicted"/>
<reference evidence="2" key="1">
    <citation type="submission" date="2022-08" db="EMBL/GenBank/DDBJ databases">
        <title>Complete genome sequence of Mycoplasma molare type strain H 542.</title>
        <authorList>
            <person name="Spergser J."/>
        </authorList>
    </citation>
    <scope>NUCLEOTIDE SEQUENCE</scope>
    <source>
        <strain evidence="2">H 542</strain>
    </source>
</reference>
<dbReference type="RefSeq" id="WP_027123041.1">
    <property type="nucleotide sequence ID" value="NZ_CP103423.1"/>
</dbReference>
<protein>
    <submittedName>
        <fullName evidence="2">Uncharacterized protein</fullName>
    </submittedName>
</protein>